<protein>
    <submittedName>
        <fullName evidence="2">Uncharacterized protein</fullName>
    </submittedName>
</protein>
<dbReference type="Gene3D" id="1.20.1280.140">
    <property type="match status" value="1"/>
</dbReference>
<dbReference type="AlphaFoldDB" id="A0A9P5LER3"/>
<organism evidence="2 3">
    <name type="scientific">Cylindrodendrum hubeiense</name>
    <dbReference type="NCBI Taxonomy" id="595255"/>
    <lineage>
        <taxon>Eukaryota</taxon>
        <taxon>Fungi</taxon>
        <taxon>Dikarya</taxon>
        <taxon>Ascomycota</taxon>
        <taxon>Pezizomycotina</taxon>
        <taxon>Sordariomycetes</taxon>
        <taxon>Hypocreomycetidae</taxon>
        <taxon>Hypocreales</taxon>
        <taxon>Nectriaceae</taxon>
        <taxon>Cylindrodendrum</taxon>
    </lineage>
</organism>
<keyword evidence="1" id="KW-0732">Signal</keyword>
<dbReference type="PANTHER" id="PTHR38123">
    <property type="entry name" value="CELL WALL SERINE-THREONINE-RICH GALACTOMANNOPROTEIN MP1 (AFU_ORTHOLOGUE AFUA_4G03240)"/>
    <property type="match status" value="1"/>
</dbReference>
<name>A0A9P5LER3_9HYPO</name>
<dbReference type="GO" id="GO:0005576">
    <property type="term" value="C:extracellular region"/>
    <property type="evidence" value="ECO:0007669"/>
    <property type="project" value="TreeGrafter"/>
</dbReference>
<reference evidence="2" key="1">
    <citation type="submission" date="2020-03" db="EMBL/GenBank/DDBJ databases">
        <title>Draft Genome Sequence of Cylindrodendrum hubeiense.</title>
        <authorList>
            <person name="Buettner E."/>
            <person name="Kellner H."/>
        </authorList>
    </citation>
    <scope>NUCLEOTIDE SEQUENCE</scope>
    <source>
        <strain evidence="2">IHI 201604</strain>
    </source>
</reference>
<comment type="caution">
    <text evidence="2">The sequence shown here is derived from an EMBL/GenBank/DDBJ whole genome shotgun (WGS) entry which is preliminary data.</text>
</comment>
<evidence type="ECO:0000313" key="3">
    <source>
        <dbReference type="Proteomes" id="UP000722485"/>
    </source>
</evidence>
<feature type="signal peptide" evidence="1">
    <location>
        <begin position="1"/>
        <end position="18"/>
    </location>
</feature>
<dbReference type="PANTHER" id="PTHR38123:SF1">
    <property type="entry name" value="HYDROPHOBIC SURFACE BINDING PROTEIN"/>
    <property type="match status" value="1"/>
</dbReference>
<dbReference type="EMBL" id="JAANBB010000191">
    <property type="protein sequence ID" value="KAF7547004.1"/>
    <property type="molecule type" value="Genomic_DNA"/>
</dbReference>
<sequence>MILTKLFTLSLLTSTALASGATIIAAEAVISDSTTALEDAVAAWDGSLGGTAAIVTLSDQLLSDTEDGTTVAEASAALSVSEAIDVATATNSLASVVEAALDTIVAAKSKFDALGVSSVILTTLQTQKAATVTFSDAVIDKVPAVLQGTAQTIVQPILDAFDDAIEAYSS</sequence>
<dbReference type="Proteomes" id="UP000722485">
    <property type="component" value="Unassembled WGS sequence"/>
</dbReference>
<evidence type="ECO:0000313" key="2">
    <source>
        <dbReference type="EMBL" id="KAF7547004.1"/>
    </source>
</evidence>
<gene>
    <name evidence="2" type="ORF">G7Z17_g8034</name>
</gene>
<dbReference type="OrthoDB" id="2422134at2759"/>
<accession>A0A9P5LER3</accession>
<keyword evidence="3" id="KW-1185">Reference proteome</keyword>
<evidence type="ECO:0000256" key="1">
    <source>
        <dbReference type="SAM" id="SignalP"/>
    </source>
</evidence>
<dbReference type="Pfam" id="PF12296">
    <property type="entry name" value="HsbA"/>
    <property type="match status" value="1"/>
</dbReference>
<dbReference type="InterPro" id="IPR021054">
    <property type="entry name" value="Cell_wall_mannoprotein_1"/>
</dbReference>
<feature type="chain" id="PRO_5040125321" evidence="1">
    <location>
        <begin position="19"/>
        <end position="170"/>
    </location>
</feature>
<proteinExistence type="predicted"/>